<dbReference type="PROSITE" id="PS50871">
    <property type="entry name" value="C1Q"/>
    <property type="match status" value="1"/>
</dbReference>
<feature type="domain" description="C1q" evidence="3">
    <location>
        <begin position="118"/>
        <end position="250"/>
    </location>
</feature>
<organism evidence="4 5">
    <name type="scientific">Crassostrea virginica</name>
    <name type="common">Eastern oyster</name>
    <dbReference type="NCBI Taxonomy" id="6565"/>
    <lineage>
        <taxon>Eukaryota</taxon>
        <taxon>Metazoa</taxon>
        <taxon>Spiralia</taxon>
        <taxon>Lophotrochozoa</taxon>
        <taxon>Mollusca</taxon>
        <taxon>Bivalvia</taxon>
        <taxon>Autobranchia</taxon>
        <taxon>Pteriomorphia</taxon>
        <taxon>Ostreida</taxon>
        <taxon>Ostreoidea</taxon>
        <taxon>Ostreidae</taxon>
        <taxon>Crassostrea</taxon>
    </lineage>
</organism>
<dbReference type="InterPro" id="IPR001073">
    <property type="entry name" value="C1q_dom"/>
</dbReference>
<gene>
    <name evidence="5 6" type="primary">LOC111102453</name>
</gene>
<dbReference type="CDD" id="cd22827">
    <property type="entry name" value="Gal_Rha_Lectin_SUL-I-like"/>
    <property type="match status" value="1"/>
</dbReference>
<dbReference type="GeneID" id="111102453"/>
<evidence type="ECO:0000259" key="2">
    <source>
        <dbReference type="PROSITE" id="PS50228"/>
    </source>
</evidence>
<dbReference type="InterPro" id="IPR008983">
    <property type="entry name" value="Tumour_necrosis_fac-like_dom"/>
</dbReference>
<dbReference type="GO" id="GO:0030246">
    <property type="term" value="F:carbohydrate binding"/>
    <property type="evidence" value="ECO:0007669"/>
    <property type="project" value="InterPro"/>
</dbReference>
<evidence type="ECO:0000313" key="5">
    <source>
        <dbReference type="RefSeq" id="XP_022290908.1"/>
    </source>
</evidence>
<protein>
    <submittedName>
        <fullName evidence="5 6">Uncharacterized protein LOC111102453</fullName>
    </submittedName>
</protein>
<dbReference type="Gene3D" id="2.60.120.740">
    <property type="match status" value="1"/>
</dbReference>
<dbReference type="Gene3D" id="2.60.120.40">
    <property type="match status" value="1"/>
</dbReference>
<keyword evidence="4" id="KW-1185">Reference proteome</keyword>
<dbReference type="PRINTS" id="PR00007">
    <property type="entry name" value="COMPLEMNTC1Q"/>
</dbReference>
<dbReference type="KEGG" id="cvn:111102453"/>
<dbReference type="InterPro" id="IPR000922">
    <property type="entry name" value="Lectin_gal-bd_dom"/>
</dbReference>
<dbReference type="Proteomes" id="UP000694844">
    <property type="component" value="Chromosome 7"/>
</dbReference>
<proteinExistence type="predicted"/>
<sequence length="250" mass="27462">MTSLIGFGLCSSLSLIVHLVDAYDQSFALCANQKGFIRCEKGSKITVISAVYGRTDNKVCPHGNTKTCRSLTSELKIKISCNGYRTCYLHASDEIFGNPCINFSKYMEVTYSCVKYSNRKDPIAFNVYNSKRLTMGRNTPTNVVYDAVYYNHGNAYNPVSGFFTAPSPGLYVFTWTSCVASKKIFDAEILVNGNRKALGGCNNEGGSGNENCANTVPLVLETGDKVNIRTVVADYLHGGGWSSFKGWKVY</sequence>
<keyword evidence="1" id="KW-0732">Signal</keyword>
<evidence type="ECO:0000313" key="6">
    <source>
        <dbReference type="RefSeq" id="XP_022290909.1"/>
    </source>
</evidence>
<evidence type="ECO:0000259" key="3">
    <source>
        <dbReference type="PROSITE" id="PS50871"/>
    </source>
</evidence>
<dbReference type="AlphaFoldDB" id="A0A8B8AK02"/>
<dbReference type="PROSITE" id="PS50228">
    <property type="entry name" value="SUEL_LECTIN"/>
    <property type="match status" value="1"/>
</dbReference>
<dbReference type="Pfam" id="PF00386">
    <property type="entry name" value="C1q"/>
    <property type="match status" value="1"/>
</dbReference>
<feature type="signal peptide" evidence="1">
    <location>
        <begin position="1"/>
        <end position="22"/>
    </location>
</feature>
<dbReference type="RefSeq" id="XP_022290908.1">
    <property type="nucleotide sequence ID" value="XM_022435200.1"/>
</dbReference>
<feature type="domain" description="SUEL-type lectin" evidence="2">
    <location>
        <begin position="29"/>
        <end position="114"/>
    </location>
</feature>
<dbReference type="RefSeq" id="XP_022290909.1">
    <property type="nucleotide sequence ID" value="XM_022435201.1"/>
</dbReference>
<dbReference type="InterPro" id="IPR043159">
    <property type="entry name" value="Lectin_gal-bd_sf"/>
</dbReference>
<reference evidence="5 6" key="1">
    <citation type="submission" date="2025-04" db="UniProtKB">
        <authorList>
            <consortium name="RefSeq"/>
        </authorList>
    </citation>
    <scope>IDENTIFICATION</scope>
    <source>
        <tissue evidence="5 6">Whole sample</tissue>
    </source>
</reference>
<dbReference type="PANTHER" id="PTHR46780">
    <property type="entry name" value="PROTEIN EVA-1"/>
    <property type="match status" value="1"/>
</dbReference>
<name>A0A8B8AK02_CRAVI</name>
<accession>A0A8B8AK02</accession>
<dbReference type="SUPFAM" id="SSF49842">
    <property type="entry name" value="TNF-like"/>
    <property type="match status" value="1"/>
</dbReference>
<evidence type="ECO:0000313" key="4">
    <source>
        <dbReference type="Proteomes" id="UP000694844"/>
    </source>
</evidence>
<dbReference type="SMART" id="SM00110">
    <property type="entry name" value="C1Q"/>
    <property type="match status" value="1"/>
</dbReference>
<dbReference type="OrthoDB" id="6131362at2759"/>
<evidence type="ECO:0000256" key="1">
    <source>
        <dbReference type="SAM" id="SignalP"/>
    </source>
</evidence>
<dbReference type="Pfam" id="PF02140">
    <property type="entry name" value="SUEL_Lectin"/>
    <property type="match status" value="1"/>
</dbReference>
<feature type="chain" id="PRO_5044665866" evidence="1">
    <location>
        <begin position="23"/>
        <end position="250"/>
    </location>
</feature>